<gene>
    <name evidence="4" type="primary">gerAA_2</name>
    <name evidence="4" type="ORF">DEAC_c34690</name>
</gene>
<dbReference type="InterPro" id="IPR004995">
    <property type="entry name" value="Spore_Ger"/>
</dbReference>
<dbReference type="GO" id="GO:0016020">
    <property type="term" value="C:membrane"/>
    <property type="evidence" value="ECO:0007669"/>
    <property type="project" value="InterPro"/>
</dbReference>
<keyword evidence="3" id="KW-1133">Transmembrane helix</keyword>
<feature type="transmembrane region" description="Helical" evidence="3">
    <location>
        <begin position="374"/>
        <end position="394"/>
    </location>
</feature>
<sequence length="509" mass="58012">MAMTEPKNEPLPPISTKLEDNINYLNELLGVGQGPGHSWDIMAKSFNFSKLNMMSYVLNGYFLTMNVVLILDDLEKRIQTFVTENESYTLHDLMNYLNTNVAFVQVQPVTKMEDVVRFILSGPMVTFVDGYDAALLIDTRIYPMRSIQEPEIERVVRGPRDGFTETMLMNTALIRRRLREPSLRAELMQVGLRSKTDVSLMYLEDVANPDTVKTIRERLESIQTDIVAMAEQSVTELIGNVKWNPYPIVRYTERPDVAATALVEGHVVIVVDTSPEVIIAPITFFQLLQHPEEYHQYPSVGTYRRWTMLIAAFITIFLPGLFLLVNFHSELVPKQLAFFKADRTDPLPLWLELIVAEVAIDILRLAVMTSPLTLASMVSIMAAIIFGQFVSQIHLLQPEVLVYMAFVMVAQFSLTSYDLASANQLSRLFILVCTQLGFAFHLRAVGFGVAVFIWLVYVMTRKSFGIPYFWPLMPFKWKNGMDNVLLRKPFTTIHGRPGVLRPKIQKRDG</sequence>
<comment type="caution">
    <text evidence="4">The sequence shown here is derived from an EMBL/GenBank/DDBJ whole genome shotgun (WGS) entry which is preliminary data.</text>
</comment>
<dbReference type="AlphaFoldDB" id="A0A0J1FNI5"/>
<dbReference type="PANTHER" id="PTHR22550">
    <property type="entry name" value="SPORE GERMINATION PROTEIN"/>
    <property type="match status" value="1"/>
</dbReference>
<dbReference type="Proteomes" id="UP000036356">
    <property type="component" value="Unassembled WGS sequence"/>
</dbReference>
<name>A0A0J1FNI5_9FIRM</name>
<comment type="similarity">
    <text evidence="1">Belongs to the GerABKA family.</text>
</comment>
<feature type="transmembrane region" description="Helical" evidence="3">
    <location>
        <begin position="429"/>
        <end position="457"/>
    </location>
</feature>
<reference evidence="4 5" key="1">
    <citation type="submission" date="2015-06" db="EMBL/GenBank/DDBJ databases">
        <title>Draft genome of the moderately acidophilic sulfate reducer Candidatus Desulfosporosinus acididurans strain M1.</title>
        <authorList>
            <person name="Poehlein A."/>
            <person name="Petzsch P."/>
            <person name="Johnson B.D."/>
            <person name="Schloemann M."/>
            <person name="Daniel R."/>
            <person name="Muehling M."/>
        </authorList>
    </citation>
    <scope>NUCLEOTIDE SEQUENCE [LARGE SCALE GENOMIC DNA]</scope>
    <source>
        <strain evidence="4 5">M1</strain>
    </source>
</reference>
<dbReference type="PANTHER" id="PTHR22550:SF9">
    <property type="entry name" value="STAGE V SPORULATION PROTEIN AF"/>
    <property type="match status" value="1"/>
</dbReference>
<evidence type="ECO:0000256" key="3">
    <source>
        <dbReference type="SAM" id="Phobius"/>
    </source>
</evidence>
<dbReference type="PIRSF" id="PIRSF005690">
    <property type="entry name" value="GerBA"/>
    <property type="match status" value="1"/>
</dbReference>
<dbReference type="PATRIC" id="fig|476652.3.peg.3660"/>
<dbReference type="Pfam" id="PF03323">
    <property type="entry name" value="GerA"/>
    <property type="match status" value="1"/>
</dbReference>
<feature type="transmembrane region" description="Helical" evidence="3">
    <location>
        <begin position="306"/>
        <end position="327"/>
    </location>
</feature>
<evidence type="ECO:0000256" key="1">
    <source>
        <dbReference type="ARBA" id="ARBA00005278"/>
    </source>
</evidence>
<keyword evidence="5" id="KW-1185">Reference proteome</keyword>
<dbReference type="GO" id="GO:0009847">
    <property type="term" value="P:spore germination"/>
    <property type="evidence" value="ECO:0007669"/>
    <property type="project" value="InterPro"/>
</dbReference>
<evidence type="ECO:0000313" key="5">
    <source>
        <dbReference type="Proteomes" id="UP000036356"/>
    </source>
</evidence>
<accession>A0A0J1FNI5</accession>
<dbReference type="InterPro" id="IPR050768">
    <property type="entry name" value="UPF0353/GerABKA_families"/>
</dbReference>
<dbReference type="EMBL" id="LDZY01000013">
    <property type="protein sequence ID" value="KLU64523.1"/>
    <property type="molecule type" value="Genomic_DNA"/>
</dbReference>
<evidence type="ECO:0000313" key="4">
    <source>
        <dbReference type="EMBL" id="KLU64523.1"/>
    </source>
</evidence>
<keyword evidence="2 3" id="KW-0472">Membrane</keyword>
<proteinExistence type="inferred from homology"/>
<feature type="transmembrane region" description="Helical" evidence="3">
    <location>
        <begin position="400"/>
        <end position="417"/>
    </location>
</feature>
<organism evidence="4 5">
    <name type="scientific">Desulfosporosinus acididurans</name>
    <dbReference type="NCBI Taxonomy" id="476652"/>
    <lineage>
        <taxon>Bacteria</taxon>
        <taxon>Bacillati</taxon>
        <taxon>Bacillota</taxon>
        <taxon>Clostridia</taxon>
        <taxon>Eubacteriales</taxon>
        <taxon>Desulfitobacteriaceae</taxon>
        <taxon>Desulfosporosinus</taxon>
    </lineage>
</organism>
<evidence type="ECO:0000256" key="2">
    <source>
        <dbReference type="ARBA" id="ARBA00023136"/>
    </source>
</evidence>
<keyword evidence="3" id="KW-0812">Transmembrane</keyword>
<protein>
    <submittedName>
        <fullName evidence="4">Spore germination protein A1</fullName>
    </submittedName>
</protein>
<feature type="transmembrane region" description="Helical" evidence="3">
    <location>
        <begin position="53"/>
        <end position="71"/>
    </location>
</feature>
<dbReference type="STRING" id="476652.DEAC_c34690"/>